<evidence type="ECO:0000256" key="2">
    <source>
        <dbReference type="ARBA" id="ARBA00022527"/>
    </source>
</evidence>
<evidence type="ECO:0000256" key="1">
    <source>
        <dbReference type="ARBA" id="ARBA00004479"/>
    </source>
</evidence>
<sequence length="321" mass="36332">MANPCAFLHPSATWQALLVIISVTAVRAAVSGGQDNYPQLYASFFNPLFTTVSCSYFHDQLSSTSILKWTRAFFWSESHFAHCVYSYYSPNPMFQRVVIAIVSAISVDKLHFVLCKLVLPALVVFIFLAHKYWKTRITIDAVEKFLQMQQMLGPTRFAYTDITAVTSHFRDKLGQGTIGYIAPEMVSRSFGAISIKSDVYSFGMLLLEMAGGRRNADQNAANSSQAYYPAWVYDRLAAQEFGEISIVSDMHELERKLCIVGLRCIQMKLQDRPMMSEVIEMLECGTDGLHMPSRPFFCYDHIVDTDSHHFSSELNAIEEDD</sequence>
<dbReference type="GO" id="GO:0016020">
    <property type="term" value="C:membrane"/>
    <property type="evidence" value="ECO:0007669"/>
    <property type="project" value="UniProtKB-SubCell"/>
</dbReference>
<dbReference type="SUPFAM" id="SSF56112">
    <property type="entry name" value="Protein kinase-like (PK-like)"/>
    <property type="match status" value="1"/>
</dbReference>
<accession>A0A811P0B4</accession>
<dbReference type="AlphaFoldDB" id="A0A811P0B4"/>
<proteinExistence type="predicted"/>
<feature type="signal peptide" evidence="8">
    <location>
        <begin position="1"/>
        <end position="28"/>
    </location>
</feature>
<dbReference type="GO" id="GO:0005524">
    <property type="term" value="F:ATP binding"/>
    <property type="evidence" value="ECO:0007669"/>
    <property type="project" value="InterPro"/>
</dbReference>
<keyword evidence="2" id="KW-0723">Serine/threonine-protein kinase</keyword>
<dbReference type="InterPro" id="IPR011009">
    <property type="entry name" value="Kinase-like_dom_sf"/>
</dbReference>
<dbReference type="Pfam" id="PF07714">
    <property type="entry name" value="PK_Tyr_Ser-Thr"/>
    <property type="match status" value="1"/>
</dbReference>
<keyword evidence="6" id="KW-0472">Membrane</keyword>
<keyword evidence="2" id="KW-0808">Transferase</keyword>
<reference evidence="10" key="1">
    <citation type="submission" date="2020-10" db="EMBL/GenBank/DDBJ databases">
        <authorList>
            <person name="Han B."/>
            <person name="Lu T."/>
            <person name="Zhao Q."/>
            <person name="Huang X."/>
            <person name="Zhao Y."/>
        </authorList>
    </citation>
    <scope>NUCLEOTIDE SEQUENCE</scope>
</reference>
<evidence type="ECO:0000256" key="7">
    <source>
        <dbReference type="ARBA" id="ARBA00023180"/>
    </source>
</evidence>
<keyword evidence="4 8" id="KW-0732">Signal</keyword>
<protein>
    <recommendedName>
        <fullName evidence="9">Protein kinase domain-containing protein</fullName>
    </recommendedName>
</protein>
<evidence type="ECO:0000313" key="10">
    <source>
        <dbReference type="EMBL" id="CAD6231182.1"/>
    </source>
</evidence>
<dbReference type="OrthoDB" id="673708at2759"/>
<keyword evidence="2" id="KW-0418">Kinase</keyword>
<dbReference type="InterPro" id="IPR000719">
    <property type="entry name" value="Prot_kinase_dom"/>
</dbReference>
<dbReference type="PROSITE" id="PS50011">
    <property type="entry name" value="PROTEIN_KINASE_DOM"/>
    <property type="match status" value="1"/>
</dbReference>
<feature type="chain" id="PRO_5032294042" description="Protein kinase domain-containing protein" evidence="8">
    <location>
        <begin position="29"/>
        <end position="321"/>
    </location>
</feature>
<comment type="caution">
    <text evidence="10">The sequence shown here is derived from an EMBL/GenBank/DDBJ whole genome shotgun (WGS) entry which is preliminary data.</text>
</comment>
<name>A0A811P0B4_9POAL</name>
<dbReference type="InterPro" id="IPR001245">
    <property type="entry name" value="Ser-Thr/Tyr_kinase_cat_dom"/>
</dbReference>
<comment type="subcellular location">
    <subcellularLocation>
        <location evidence="1">Membrane</location>
        <topology evidence="1">Single-pass type I membrane protein</topology>
    </subcellularLocation>
</comment>
<dbReference type="PANTHER" id="PTHR27009">
    <property type="entry name" value="RUST RESISTANCE KINASE LR10-RELATED"/>
    <property type="match status" value="1"/>
</dbReference>
<keyword evidence="3" id="KW-0812">Transmembrane</keyword>
<dbReference type="InterPro" id="IPR045874">
    <property type="entry name" value="LRK10/LRL21-25-like"/>
</dbReference>
<evidence type="ECO:0000256" key="4">
    <source>
        <dbReference type="ARBA" id="ARBA00022729"/>
    </source>
</evidence>
<dbReference type="EMBL" id="CAJGYO010000005">
    <property type="protein sequence ID" value="CAD6231182.1"/>
    <property type="molecule type" value="Genomic_DNA"/>
</dbReference>
<evidence type="ECO:0000256" key="8">
    <source>
        <dbReference type="SAM" id="SignalP"/>
    </source>
</evidence>
<keyword evidence="5" id="KW-1133">Transmembrane helix</keyword>
<feature type="domain" description="Protein kinase" evidence="9">
    <location>
        <begin position="1"/>
        <end position="297"/>
    </location>
</feature>
<evidence type="ECO:0000256" key="6">
    <source>
        <dbReference type="ARBA" id="ARBA00023136"/>
    </source>
</evidence>
<evidence type="ECO:0000256" key="3">
    <source>
        <dbReference type="ARBA" id="ARBA00022692"/>
    </source>
</evidence>
<evidence type="ECO:0000259" key="9">
    <source>
        <dbReference type="PROSITE" id="PS50011"/>
    </source>
</evidence>
<evidence type="ECO:0000313" key="11">
    <source>
        <dbReference type="Proteomes" id="UP000604825"/>
    </source>
</evidence>
<dbReference type="GO" id="GO:0004674">
    <property type="term" value="F:protein serine/threonine kinase activity"/>
    <property type="evidence" value="ECO:0007669"/>
    <property type="project" value="UniProtKB-KW"/>
</dbReference>
<dbReference type="Proteomes" id="UP000604825">
    <property type="component" value="Unassembled WGS sequence"/>
</dbReference>
<dbReference type="Gene3D" id="1.10.510.10">
    <property type="entry name" value="Transferase(Phosphotransferase) domain 1"/>
    <property type="match status" value="1"/>
</dbReference>
<keyword evidence="11" id="KW-1185">Reference proteome</keyword>
<organism evidence="10 11">
    <name type="scientific">Miscanthus lutarioriparius</name>
    <dbReference type="NCBI Taxonomy" id="422564"/>
    <lineage>
        <taxon>Eukaryota</taxon>
        <taxon>Viridiplantae</taxon>
        <taxon>Streptophyta</taxon>
        <taxon>Embryophyta</taxon>
        <taxon>Tracheophyta</taxon>
        <taxon>Spermatophyta</taxon>
        <taxon>Magnoliopsida</taxon>
        <taxon>Liliopsida</taxon>
        <taxon>Poales</taxon>
        <taxon>Poaceae</taxon>
        <taxon>PACMAD clade</taxon>
        <taxon>Panicoideae</taxon>
        <taxon>Andropogonodae</taxon>
        <taxon>Andropogoneae</taxon>
        <taxon>Saccharinae</taxon>
        <taxon>Miscanthus</taxon>
    </lineage>
</organism>
<evidence type="ECO:0000256" key="5">
    <source>
        <dbReference type="ARBA" id="ARBA00022989"/>
    </source>
</evidence>
<keyword evidence="7" id="KW-0325">Glycoprotein</keyword>
<gene>
    <name evidence="10" type="ORF">NCGR_LOCUS21295</name>
</gene>